<reference evidence="1 2" key="1">
    <citation type="submission" date="2013-12" db="EMBL/GenBank/DDBJ databases">
        <authorList>
            <person name="Stott M."/>
        </authorList>
    </citation>
    <scope>NUCLEOTIDE SEQUENCE [LARGE SCALE GENOMIC DNA]</scope>
    <source>
        <strain evidence="1 2">K22</strain>
    </source>
</reference>
<accession>A0A0B6X068</accession>
<keyword evidence="2" id="KW-1185">Reference proteome</keyword>
<gene>
    <name evidence="1" type="ORF">PYK22_02754</name>
</gene>
<dbReference type="RefSeq" id="WP_211197712.1">
    <property type="nucleotide sequence ID" value="NZ_CBXV010000008.1"/>
</dbReference>
<evidence type="ECO:0000313" key="1">
    <source>
        <dbReference type="EMBL" id="CDM66721.1"/>
    </source>
</evidence>
<dbReference type="AlphaFoldDB" id="A0A0B6X068"/>
<protein>
    <submittedName>
        <fullName evidence="1">Uncharacterized protein</fullName>
    </submittedName>
</protein>
<sequence length="45" mass="5026">MQGNEVNTAFEILLEEIELVANQLNDDGAQAFKEGDFDTARRAIE</sequence>
<organism evidence="1 2">
    <name type="scientific">Pyrinomonas methylaliphatogenes</name>
    <dbReference type="NCBI Taxonomy" id="454194"/>
    <lineage>
        <taxon>Bacteria</taxon>
        <taxon>Pseudomonadati</taxon>
        <taxon>Acidobacteriota</taxon>
        <taxon>Blastocatellia</taxon>
        <taxon>Blastocatellales</taxon>
        <taxon>Pyrinomonadaceae</taxon>
        <taxon>Pyrinomonas</taxon>
    </lineage>
</organism>
<proteinExistence type="predicted"/>
<evidence type="ECO:0000313" key="2">
    <source>
        <dbReference type="Proteomes" id="UP000031518"/>
    </source>
</evidence>
<dbReference type="Proteomes" id="UP000031518">
    <property type="component" value="Unassembled WGS sequence"/>
</dbReference>
<name>A0A0B6X068_9BACT</name>
<reference evidence="1 2" key="2">
    <citation type="submission" date="2015-01" db="EMBL/GenBank/DDBJ databases">
        <title>Complete genome sequence of Pyrinomonas methylaliphatogenes type strain K22T.</title>
        <authorList>
            <person name="Lee K.C.Y."/>
            <person name="Power J.F."/>
            <person name="Dunfield P.F."/>
            <person name="Morgan X.C."/>
            <person name="Huttenhower C."/>
            <person name="Stott M.B."/>
        </authorList>
    </citation>
    <scope>NUCLEOTIDE SEQUENCE [LARGE SCALE GENOMIC DNA]</scope>
    <source>
        <strain evidence="1 2">K22</strain>
    </source>
</reference>
<dbReference type="STRING" id="454194.PYK22_02754"/>
<dbReference type="EMBL" id="CBXV010000008">
    <property type="protein sequence ID" value="CDM66721.1"/>
    <property type="molecule type" value="Genomic_DNA"/>
</dbReference>